<proteinExistence type="predicted"/>
<dbReference type="Gene3D" id="2.60.40.10">
    <property type="entry name" value="Immunoglobulins"/>
    <property type="match status" value="1"/>
</dbReference>
<evidence type="ECO:0000313" key="2">
    <source>
        <dbReference type="EMBL" id="STQ80933.1"/>
    </source>
</evidence>
<evidence type="ECO:0000313" key="3">
    <source>
        <dbReference type="Proteomes" id="UP000254821"/>
    </source>
</evidence>
<dbReference type="InterPro" id="IPR044016">
    <property type="entry name" value="Big_13"/>
</dbReference>
<gene>
    <name evidence="2" type="ORF">NCTC8105_03078</name>
</gene>
<dbReference type="NCBIfam" id="NF033510">
    <property type="entry name" value="Ca_tandemer"/>
    <property type="match status" value="1"/>
</dbReference>
<dbReference type="Pfam" id="PF19077">
    <property type="entry name" value="Big_13"/>
    <property type="match status" value="1"/>
</dbReference>
<accession>A0A377PNP4</accession>
<dbReference type="Proteomes" id="UP000254821">
    <property type="component" value="Unassembled WGS sequence"/>
</dbReference>
<reference evidence="2 3" key="1">
    <citation type="submission" date="2018-06" db="EMBL/GenBank/DDBJ databases">
        <authorList>
            <consortium name="Pathogen Informatics"/>
            <person name="Doyle S."/>
        </authorList>
    </citation>
    <scope>NUCLEOTIDE SEQUENCE [LARGE SCALE GENOMIC DNA]</scope>
    <source>
        <strain evidence="2 3">NCTC8105</strain>
    </source>
</reference>
<evidence type="ECO:0000259" key="1">
    <source>
        <dbReference type="Pfam" id="PF19077"/>
    </source>
</evidence>
<protein>
    <recommendedName>
        <fullName evidence="1">Bacterial Ig-like domain-containing protein</fullName>
    </recommendedName>
</protein>
<organism evidence="2 3">
    <name type="scientific">Hafnia alvei</name>
    <dbReference type="NCBI Taxonomy" id="569"/>
    <lineage>
        <taxon>Bacteria</taxon>
        <taxon>Pseudomonadati</taxon>
        <taxon>Pseudomonadota</taxon>
        <taxon>Gammaproteobacteria</taxon>
        <taxon>Enterobacterales</taxon>
        <taxon>Hafniaceae</taxon>
        <taxon>Hafnia</taxon>
    </lineage>
</organism>
<sequence length="106" mass="10748">MNAFAGDNILNHNESLASQVLSGSTTASNAGRTVTVTLGGKTYTGLVGKDGSWSINIPTADLQALPQGSLNISATLTDSAGHSTTTQLGINVKTVLPDLTLNAFCG</sequence>
<feature type="domain" description="Bacterial Ig-like" evidence="1">
    <location>
        <begin position="21"/>
        <end position="92"/>
    </location>
</feature>
<name>A0A377PNP4_HAFAL</name>
<dbReference type="InterPro" id="IPR013783">
    <property type="entry name" value="Ig-like_fold"/>
</dbReference>
<dbReference type="EMBL" id="UGHP01000001">
    <property type="protein sequence ID" value="STQ80933.1"/>
    <property type="molecule type" value="Genomic_DNA"/>
</dbReference>
<dbReference type="AlphaFoldDB" id="A0A377PNP4"/>